<dbReference type="FunCoup" id="A8HXJ7">
    <property type="interactions" value="301"/>
</dbReference>
<keyword evidence="2" id="KW-1185">Reference proteome</keyword>
<dbReference type="AlphaFoldDB" id="A8HXJ7"/>
<dbReference type="KEGG" id="cre:CHLRE_06g260400v5"/>
<dbReference type="SMR" id="A8HXJ7"/>
<dbReference type="CDD" id="cd01814">
    <property type="entry name" value="Ubl_MUBs_plant"/>
    <property type="match status" value="1"/>
</dbReference>
<dbReference type="Gramene" id="PNW81791">
    <property type="protein sequence ID" value="PNW81791"/>
    <property type="gene ID" value="CHLRE_06g260400v5"/>
</dbReference>
<dbReference type="Proteomes" id="UP000006906">
    <property type="component" value="Chromosome 6"/>
</dbReference>
<dbReference type="GeneID" id="5722048"/>
<gene>
    <name evidence="1" type="ORF">CHLRE_06g260400v5</name>
</gene>
<dbReference type="InterPro" id="IPR039540">
    <property type="entry name" value="UBL3-like_ubiquitin_dom"/>
</dbReference>
<dbReference type="PROSITE" id="PS50053">
    <property type="entry name" value="UBIQUITIN_2"/>
    <property type="match status" value="1"/>
</dbReference>
<protein>
    <submittedName>
        <fullName evidence="1">Uncharacterized protein</fullName>
    </submittedName>
</protein>
<dbReference type="EMBL" id="CM008967">
    <property type="protein sequence ID" value="PNW81791.1"/>
    <property type="molecule type" value="Genomic_DNA"/>
</dbReference>
<dbReference type="PANTHER" id="PTHR13169">
    <property type="entry name" value="UBIQUITIN-LIKE PROTEIN 3 HCG-1 PROTEIN"/>
    <property type="match status" value="1"/>
</dbReference>
<sequence>MEEETISIRFRHSAGDLGPFPFSEATSVQSLKDKVFAEWPKDGLWVKEPPAQSGDVRLILSGKFLDSAKQLKEYKRDMGEIKPDTIVTMLVHVRAQPAPAKPSAGATPPQKQEQKGCGCTIC</sequence>
<dbReference type="OMA" id="HICACSI"/>
<dbReference type="Gene3D" id="3.10.20.90">
    <property type="entry name" value="Phosphatidylinositol 3-kinase Catalytic Subunit, Chain A, domain 1"/>
    <property type="match status" value="1"/>
</dbReference>
<dbReference type="InterPro" id="IPR000626">
    <property type="entry name" value="Ubiquitin-like_dom"/>
</dbReference>
<dbReference type="PaxDb" id="3055-EDP08568"/>
<dbReference type="eggNOG" id="ENOG502SGZP">
    <property type="taxonomic scope" value="Eukaryota"/>
</dbReference>
<proteinExistence type="predicted"/>
<dbReference type="InterPro" id="IPR029071">
    <property type="entry name" value="Ubiquitin-like_domsf"/>
</dbReference>
<evidence type="ECO:0000313" key="2">
    <source>
        <dbReference type="Proteomes" id="UP000006906"/>
    </source>
</evidence>
<dbReference type="HOGENOM" id="CLU_136465_1_0_1"/>
<dbReference type="SUPFAM" id="SSF54236">
    <property type="entry name" value="Ubiquitin-like"/>
    <property type="match status" value="1"/>
</dbReference>
<dbReference type="RefSeq" id="XP_001696591.1">
    <property type="nucleotide sequence ID" value="XM_001696539.2"/>
</dbReference>
<dbReference type="InParanoid" id="A8HXJ7"/>
<reference evidence="1 2" key="1">
    <citation type="journal article" date="2007" name="Science">
        <title>The Chlamydomonas genome reveals the evolution of key animal and plant functions.</title>
        <authorList>
            <person name="Merchant S.S."/>
            <person name="Prochnik S.E."/>
            <person name="Vallon O."/>
            <person name="Harris E.H."/>
            <person name="Karpowicz S.J."/>
            <person name="Witman G.B."/>
            <person name="Terry A."/>
            <person name="Salamov A."/>
            <person name="Fritz-Laylin L.K."/>
            <person name="Marechal-Drouard L."/>
            <person name="Marshall W.F."/>
            <person name="Qu L.H."/>
            <person name="Nelson D.R."/>
            <person name="Sanderfoot A.A."/>
            <person name="Spalding M.H."/>
            <person name="Kapitonov V.V."/>
            <person name="Ren Q."/>
            <person name="Ferris P."/>
            <person name="Lindquist E."/>
            <person name="Shapiro H."/>
            <person name="Lucas S.M."/>
            <person name="Grimwood J."/>
            <person name="Schmutz J."/>
            <person name="Cardol P."/>
            <person name="Cerutti H."/>
            <person name="Chanfreau G."/>
            <person name="Chen C.L."/>
            <person name="Cognat V."/>
            <person name="Croft M.T."/>
            <person name="Dent R."/>
            <person name="Dutcher S."/>
            <person name="Fernandez E."/>
            <person name="Fukuzawa H."/>
            <person name="Gonzalez-Ballester D."/>
            <person name="Gonzalez-Halphen D."/>
            <person name="Hallmann A."/>
            <person name="Hanikenne M."/>
            <person name="Hippler M."/>
            <person name="Inwood W."/>
            <person name="Jabbari K."/>
            <person name="Kalanon M."/>
            <person name="Kuras R."/>
            <person name="Lefebvre P.A."/>
            <person name="Lemaire S.D."/>
            <person name="Lobanov A.V."/>
            <person name="Lohr M."/>
            <person name="Manuell A."/>
            <person name="Meier I."/>
            <person name="Mets L."/>
            <person name="Mittag M."/>
            <person name="Mittelmeier T."/>
            <person name="Moroney J.V."/>
            <person name="Moseley J."/>
            <person name="Napoli C."/>
            <person name="Nedelcu A.M."/>
            <person name="Niyogi K."/>
            <person name="Novoselov S.V."/>
            <person name="Paulsen I.T."/>
            <person name="Pazour G."/>
            <person name="Purton S."/>
            <person name="Ral J.P."/>
            <person name="Riano-Pachon D.M."/>
            <person name="Riekhof W."/>
            <person name="Rymarquis L."/>
            <person name="Schroda M."/>
            <person name="Stern D."/>
            <person name="Umen J."/>
            <person name="Willows R."/>
            <person name="Wilson N."/>
            <person name="Zimmer S.L."/>
            <person name="Allmer J."/>
            <person name="Balk J."/>
            <person name="Bisova K."/>
            <person name="Chen C.J."/>
            <person name="Elias M."/>
            <person name="Gendler K."/>
            <person name="Hauser C."/>
            <person name="Lamb M.R."/>
            <person name="Ledford H."/>
            <person name="Long J.C."/>
            <person name="Minagawa J."/>
            <person name="Page M.D."/>
            <person name="Pan J."/>
            <person name="Pootakham W."/>
            <person name="Roje S."/>
            <person name="Rose A."/>
            <person name="Stahlberg E."/>
            <person name="Terauchi A.M."/>
            <person name="Yang P."/>
            <person name="Ball S."/>
            <person name="Bowler C."/>
            <person name="Dieckmann C.L."/>
            <person name="Gladyshev V.N."/>
            <person name="Green P."/>
            <person name="Jorgensen R."/>
            <person name="Mayfield S."/>
            <person name="Mueller-Roeber B."/>
            <person name="Rajamani S."/>
            <person name="Sayre R.T."/>
            <person name="Brokstein P."/>
            <person name="Dubchak I."/>
            <person name="Goodstein D."/>
            <person name="Hornick L."/>
            <person name="Huang Y.W."/>
            <person name="Jhaveri J."/>
            <person name="Luo Y."/>
            <person name="Martinez D."/>
            <person name="Ngau W.C."/>
            <person name="Otillar B."/>
            <person name="Poliakov A."/>
            <person name="Porter A."/>
            <person name="Szajkowski L."/>
            <person name="Werner G."/>
            <person name="Zhou K."/>
            <person name="Grigoriev I.V."/>
            <person name="Rokhsar D.S."/>
            <person name="Grossman A.R."/>
        </authorList>
    </citation>
    <scope>NUCLEOTIDE SEQUENCE [LARGE SCALE GENOMIC DNA]</scope>
    <source>
        <strain evidence="2">CC-503</strain>
    </source>
</reference>
<name>A8HXJ7_CHLRE</name>
<dbReference type="InterPro" id="IPR040015">
    <property type="entry name" value="UBL3-like"/>
</dbReference>
<dbReference type="PANTHER" id="PTHR13169:SF0">
    <property type="entry name" value="UBIQUITIN-LIKE PROTEIN 3"/>
    <property type="match status" value="1"/>
</dbReference>
<dbReference type="Pfam" id="PF13881">
    <property type="entry name" value="Rad60-SLD_2"/>
    <property type="match status" value="1"/>
</dbReference>
<evidence type="ECO:0000313" key="1">
    <source>
        <dbReference type="EMBL" id="PNW81791.1"/>
    </source>
</evidence>
<dbReference type="OrthoDB" id="1043111at2759"/>
<accession>A8HXJ7</accession>
<organism evidence="1 2">
    <name type="scientific">Chlamydomonas reinhardtii</name>
    <name type="common">Chlamydomonas smithii</name>
    <dbReference type="NCBI Taxonomy" id="3055"/>
    <lineage>
        <taxon>Eukaryota</taxon>
        <taxon>Viridiplantae</taxon>
        <taxon>Chlorophyta</taxon>
        <taxon>core chlorophytes</taxon>
        <taxon>Chlorophyceae</taxon>
        <taxon>CS clade</taxon>
        <taxon>Chlamydomonadales</taxon>
        <taxon>Chlamydomonadaceae</taxon>
        <taxon>Chlamydomonas</taxon>
    </lineage>
</organism>